<proteinExistence type="predicted"/>
<dbReference type="AlphaFoldDB" id="A0A7E4T5C8"/>
<protein>
    <submittedName>
        <fullName evidence="2">Ovule protein</fullName>
    </submittedName>
</protein>
<dbReference type="WBParaSite" id="EgrG_002011500">
    <property type="protein sequence ID" value="EgrG_002011500"/>
    <property type="gene ID" value="EgrG_002011500"/>
</dbReference>
<sequence>TDRQTDRQTEFVYSGISHESIKVVVAMHIPMRESSSAAARSASAANSAGVFRFLPTRPPSLFIINSSKSISTSFFFIPYYELEKGCTFKSTCLLVNHRAVSLLLYSKVCFKAIIVLDRALQSQFVH</sequence>
<dbReference type="Proteomes" id="UP000492820">
    <property type="component" value="Unassembled WGS sequence"/>
</dbReference>
<reference evidence="2" key="2">
    <citation type="submission" date="2020-10" db="UniProtKB">
        <authorList>
            <consortium name="WormBaseParasite"/>
        </authorList>
    </citation>
    <scope>IDENTIFICATION</scope>
</reference>
<name>A0A7E4T5C8_ECHGR</name>
<organism evidence="1 2">
    <name type="scientific">Echinococcus granulosus</name>
    <name type="common">Hydatid tapeworm</name>
    <dbReference type="NCBI Taxonomy" id="6210"/>
    <lineage>
        <taxon>Eukaryota</taxon>
        <taxon>Metazoa</taxon>
        <taxon>Spiralia</taxon>
        <taxon>Lophotrochozoa</taxon>
        <taxon>Platyhelminthes</taxon>
        <taxon>Cestoda</taxon>
        <taxon>Eucestoda</taxon>
        <taxon>Cyclophyllidea</taxon>
        <taxon>Taeniidae</taxon>
        <taxon>Echinococcus</taxon>
        <taxon>Echinococcus granulosus group</taxon>
    </lineage>
</organism>
<accession>A0A7E4T5C8</accession>
<evidence type="ECO:0000313" key="2">
    <source>
        <dbReference type="WBParaSite" id="EgrG_002011500"/>
    </source>
</evidence>
<evidence type="ECO:0000313" key="1">
    <source>
        <dbReference type="Proteomes" id="UP000492820"/>
    </source>
</evidence>
<reference evidence="1" key="1">
    <citation type="journal article" date="2013" name="Nature">
        <title>The genomes of four tapeworm species reveal adaptations to parasitism.</title>
        <authorList>
            <person name="Tsai I.J."/>
            <person name="Zarowiecki M."/>
            <person name="Holroyd N."/>
            <person name="Garciarrubio A."/>
            <person name="Sanchez-Flores A."/>
            <person name="Brooks K.L."/>
            <person name="Tracey A."/>
            <person name="Bobes R.J."/>
            <person name="Fragoso G."/>
            <person name="Sciutto E."/>
            <person name="Aslett M."/>
            <person name="Beasley H."/>
            <person name="Bennett H.M."/>
            <person name="Cai J."/>
            <person name="Camicia F."/>
            <person name="Clark R."/>
            <person name="Cucher M."/>
            <person name="De Silva N."/>
            <person name="Day T.A."/>
            <person name="Deplazes P."/>
            <person name="Estrada K."/>
            <person name="Fernandez C."/>
            <person name="Holland P.W."/>
            <person name="Hou J."/>
            <person name="Hu S."/>
            <person name="Huckvale T."/>
            <person name="Hung S.S."/>
            <person name="Kamenetzky L."/>
            <person name="Keane J.A."/>
            <person name="Kiss F."/>
            <person name="Koziol U."/>
            <person name="Lambert O."/>
            <person name="Liu K."/>
            <person name="Luo X."/>
            <person name="Luo Y."/>
            <person name="Macchiaroli N."/>
            <person name="Nichol S."/>
            <person name="Paps J."/>
            <person name="Parkinson J."/>
            <person name="Pouchkina-Stantcheva N."/>
            <person name="Riddiford N."/>
            <person name="Rosenzvit M."/>
            <person name="Salinas G."/>
            <person name="Wasmuth J.D."/>
            <person name="Zamanian M."/>
            <person name="Zheng Y."/>
            <person name="Cai X."/>
            <person name="Soberon X."/>
            <person name="Olson P.D."/>
            <person name="Laclette J.P."/>
            <person name="Brehm K."/>
            <person name="Berriman M."/>
            <person name="Garciarrubio A."/>
            <person name="Bobes R.J."/>
            <person name="Fragoso G."/>
            <person name="Sanchez-Flores A."/>
            <person name="Estrada K."/>
            <person name="Cevallos M.A."/>
            <person name="Morett E."/>
            <person name="Gonzalez V."/>
            <person name="Portillo T."/>
            <person name="Ochoa-Leyva A."/>
            <person name="Jose M.V."/>
            <person name="Sciutto E."/>
            <person name="Landa A."/>
            <person name="Jimenez L."/>
            <person name="Valdes V."/>
            <person name="Carrero J.C."/>
            <person name="Larralde C."/>
            <person name="Morales-Montor J."/>
            <person name="Limon-Lason J."/>
            <person name="Soberon X."/>
            <person name="Laclette J.P."/>
        </authorList>
    </citation>
    <scope>NUCLEOTIDE SEQUENCE [LARGE SCALE GENOMIC DNA]</scope>
</reference>